<gene>
    <name evidence="2" type="ORF">H9804_07360</name>
</gene>
<dbReference type="Proteomes" id="UP000824176">
    <property type="component" value="Unassembled WGS sequence"/>
</dbReference>
<name>A0A9D2GUR5_9BACT</name>
<organism evidence="2 3">
    <name type="scientific">Candidatus Mucispirillum faecigallinarum</name>
    <dbReference type="NCBI Taxonomy" id="2838699"/>
    <lineage>
        <taxon>Bacteria</taxon>
        <taxon>Pseudomonadati</taxon>
        <taxon>Deferribacterota</taxon>
        <taxon>Deferribacteres</taxon>
        <taxon>Deferribacterales</taxon>
        <taxon>Mucispirillaceae</taxon>
        <taxon>Mucispirillum</taxon>
    </lineage>
</organism>
<feature type="transmembrane region" description="Helical" evidence="1">
    <location>
        <begin position="12"/>
        <end position="36"/>
    </location>
</feature>
<keyword evidence="1" id="KW-0812">Transmembrane</keyword>
<sequence length="281" mass="33093">MVIKNIKNKYLLLIIILLLILIGYILNNTISAYLYILNDKSILNNIHINSNKTAQYAEYNYKIDGKWLHHINNINDAKLFQDKSKAYELDVTFIDNALFISHDMSEFNAGVTLQDYLAAFDNLNGRKFWFDLKNINTQNYKLFINLLNYAVENTNNGLLKKSDIIVEISDLEVLKLVYNMIKHDNTRYNLSWYFTGIDLSDKNKAVSIINNYINQVDEYFFDYISSDIKYYKVIEKAFPNMKKLVWYTGGCIIERKYKRMLLYNYVSKNKNTAVTLYPLCK</sequence>
<proteinExistence type="predicted"/>
<evidence type="ECO:0000313" key="2">
    <source>
        <dbReference type="EMBL" id="HIZ89747.1"/>
    </source>
</evidence>
<accession>A0A9D2GUR5</accession>
<evidence type="ECO:0000313" key="3">
    <source>
        <dbReference type="Proteomes" id="UP000824176"/>
    </source>
</evidence>
<keyword evidence="1" id="KW-0472">Membrane</keyword>
<protein>
    <submittedName>
        <fullName evidence="2">Uncharacterized protein</fullName>
    </submittedName>
</protein>
<keyword evidence="1" id="KW-1133">Transmembrane helix</keyword>
<evidence type="ECO:0000256" key="1">
    <source>
        <dbReference type="SAM" id="Phobius"/>
    </source>
</evidence>
<reference evidence="2" key="2">
    <citation type="submission" date="2021-04" db="EMBL/GenBank/DDBJ databases">
        <authorList>
            <person name="Gilroy R."/>
        </authorList>
    </citation>
    <scope>NUCLEOTIDE SEQUENCE</scope>
    <source>
        <strain evidence="2">ChiW4-1371</strain>
    </source>
</reference>
<dbReference type="EMBL" id="DXAQ01000114">
    <property type="protein sequence ID" value="HIZ89747.1"/>
    <property type="molecule type" value="Genomic_DNA"/>
</dbReference>
<reference evidence="2" key="1">
    <citation type="journal article" date="2021" name="PeerJ">
        <title>Extensive microbial diversity within the chicken gut microbiome revealed by metagenomics and culture.</title>
        <authorList>
            <person name="Gilroy R."/>
            <person name="Ravi A."/>
            <person name="Getino M."/>
            <person name="Pursley I."/>
            <person name="Horton D.L."/>
            <person name="Alikhan N.F."/>
            <person name="Baker D."/>
            <person name="Gharbi K."/>
            <person name="Hall N."/>
            <person name="Watson M."/>
            <person name="Adriaenssens E.M."/>
            <person name="Foster-Nyarko E."/>
            <person name="Jarju S."/>
            <person name="Secka A."/>
            <person name="Antonio M."/>
            <person name="Oren A."/>
            <person name="Chaudhuri R.R."/>
            <person name="La Ragione R."/>
            <person name="Hildebrand F."/>
            <person name="Pallen M.J."/>
        </authorList>
    </citation>
    <scope>NUCLEOTIDE SEQUENCE</scope>
    <source>
        <strain evidence="2">ChiW4-1371</strain>
    </source>
</reference>
<comment type="caution">
    <text evidence="2">The sequence shown here is derived from an EMBL/GenBank/DDBJ whole genome shotgun (WGS) entry which is preliminary data.</text>
</comment>
<dbReference type="AlphaFoldDB" id="A0A9D2GUR5"/>